<comment type="cofactor">
    <cofactor evidence="4">
        <name>Zn(2+)</name>
        <dbReference type="ChEBI" id="CHEBI:29105"/>
    </cofactor>
    <text evidence="4">Binds 1 zinc ion.</text>
</comment>
<evidence type="ECO:0000256" key="1">
    <source>
        <dbReference type="ARBA" id="ARBA00022490"/>
    </source>
</evidence>
<dbReference type="NCBIfam" id="NF003339">
    <property type="entry name" value="PRK04351.1"/>
    <property type="match status" value="1"/>
</dbReference>
<keyword evidence="3 4" id="KW-0862">Zinc</keyword>
<dbReference type="Pfam" id="PF17283">
    <property type="entry name" value="Zn_ribbon_SprT"/>
    <property type="match status" value="1"/>
</dbReference>
<organism evidence="6 7">
    <name type="scientific">Ectobacillus funiculus</name>
    <dbReference type="NCBI Taxonomy" id="137993"/>
    <lineage>
        <taxon>Bacteria</taxon>
        <taxon>Bacillati</taxon>
        <taxon>Bacillota</taxon>
        <taxon>Bacilli</taxon>
        <taxon>Bacillales</taxon>
        <taxon>Bacillaceae</taxon>
        <taxon>Ectobacillus</taxon>
    </lineage>
</organism>
<dbReference type="Proteomes" id="UP001589609">
    <property type="component" value="Unassembled WGS sequence"/>
</dbReference>
<feature type="binding site" evidence="4">
    <location>
        <position position="67"/>
    </location>
    <ligand>
        <name>Zn(2+)</name>
        <dbReference type="ChEBI" id="CHEBI:29105"/>
    </ligand>
</feature>
<feature type="domain" description="SprT-like" evidence="5">
    <location>
        <begin position="4"/>
        <end position="150"/>
    </location>
</feature>
<evidence type="ECO:0000256" key="4">
    <source>
        <dbReference type="HAMAP-Rule" id="MF_00745"/>
    </source>
</evidence>
<comment type="subcellular location">
    <subcellularLocation>
        <location evidence="4">Cytoplasm</location>
    </subcellularLocation>
</comment>
<dbReference type="HAMAP" id="MF_00745">
    <property type="entry name" value="SprT_like"/>
    <property type="match status" value="1"/>
</dbReference>
<comment type="similarity">
    <text evidence="4">Belongs to the SprT family.</text>
</comment>
<evidence type="ECO:0000313" key="7">
    <source>
        <dbReference type="Proteomes" id="UP001589609"/>
    </source>
</evidence>
<evidence type="ECO:0000256" key="2">
    <source>
        <dbReference type="ARBA" id="ARBA00022723"/>
    </source>
</evidence>
<proteinExistence type="inferred from homology"/>
<evidence type="ECO:0000313" key="6">
    <source>
        <dbReference type="EMBL" id="MFB9759959.1"/>
    </source>
</evidence>
<name>A0ABV5WH70_9BACI</name>
<evidence type="ECO:0000259" key="5">
    <source>
        <dbReference type="SMART" id="SM00731"/>
    </source>
</evidence>
<feature type="active site" evidence="4">
    <location>
        <position position="68"/>
    </location>
</feature>
<feature type="binding site" evidence="4">
    <location>
        <position position="71"/>
    </location>
    <ligand>
        <name>Zn(2+)</name>
        <dbReference type="ChEBI" id="CHEBI:29105"/>
    </ligand>
</feature>
<dbReference type="InterPro" id="IPR035240">
    <property type="entry name" value="SprT_Zn_ribbon"/>
</dbReference>
<accession>A0ABV5WH70</accession>
<dbReference type="Pfam" id="PF10263">
    <property type="entry name" value="SprT-like"/>
    <property type="match status" value="1"/>
</dbReference>
<protein>
    <recommendedName>
        <fullName evidence="4">Protein SprT-like</fullName>
    </recommendedName>
</protein>
<dbReference type="RefSeq" id="WP_379950295.1">
    <property type="nucleotide sequence ID" value="NZ_JBHMAF010000105.1"/>
</dbReference>
<keyword evidence="7" id="KW-1185">Reference proteome</keyword>
<keyword evidence="1 4" id="KW-0963">Cytoplasm</keyword>
<dbReference type="InterPro" id="IPR006640">
    <property type="entry name" value="SprT-like_domain"/>
</dbReference>
<gene>
    <name evidence="6" type="ORF">ACFFMS_16445</name>
</gene>
<comment type="caution">
    <text evidence="6">The sequence shown here is derived from an EMBL/GenBank/DDBJ whole genome shotgun (WGS) entry which is preliminary data.</text>
</comment>
<evidence type="ECO:0000256" key="3">
    <source>
        <dbReference type="ARBA" id="ARBA00022833"/>
    </source>
</evidence>
<dbReference type="EMBL" id="JBHMAF010000105">
    <property type="protein sequence ID" value="MFB9759959.1"/>
    <property type="molecule type" value="Genomic_DNA"/>
</dbReference>
<sequence>MKEEELQHLVEKVSLQYFKLPFCHKALFNKRLRTTGGRYLLQSHHIELSYNYYEAFGKEELIEVIKHELCHYHLHLAGKGYKHRDADFRRLLAEVGAPRFCKTIPGAASRRRLSSYMYECTSCRLQYARKRRVDTNRYRCGKCKGKLAEIKKCVDT</sequence>
<keyword evidence="2 4" id="KW-0479">Metal-binding</keyword>
<reference evidence="6 7" key="1">
    <citation type="submission" date="2024-09" db="EMBL/GenBank/DDBJ databases">
        <authorList>
            <person name="Sun Q."/>
            <person name="Mori K."/>
        </authorList>
    </citation>
    <scope>NUCLEOTIDE SEQUENCE [LARGE SCALE GENOMIC DNA]</scope>
    <source>
        <strain evidence="6 7">JCM 11201</strain>
    </source>
</reference>
<dbReference type="SMART" id="SM00731">
    <property type="entry name" value="SprT"/>
    <property type="match status" value="1"/>
</dbReference>
<dbReference type="InterPro" id="IPR023524">
    <property type="entry name" value="Uncharacterised_SprT-like"/>
</dbReference>